<dbReference type="RefSeq" id="WP_183489231.1">
    <property type="nucleotide sequence ID" value="NZ_JBHUOV010000015.1"/>
</dbReference>
<name>A0ABW5WQY7_9FLAO</name>
<dbReference type="EMBL" id="JBHUOV010000015">
    <property type="protein sequence ID" value="MFD2824670.1"/>
    <property type="molecule type" value="Genomic_DNA"/>
</dbReference>
<gene>
    <name evidence="2" type="ORF">ACFS5M_13390</name>
</gene>
<organism evidence="2 3">
    <name type="scientific">Lacinutrix iliipiscaria</name>
    <dbReference type="NCBI Taxonomy" id="1230532"/>
    <lineage>
        <taxon>Bacteria</taxon>
        <taxon>Pseudomonadati</taxon>
        <taxon>Bacteroidota</taxon>
        <taxon>Flavobacteriia</taxon>
        <taxon>Flavobacteriales</taxon>
        <taxon>Flavobacteriaceae</taxon>
        <taxon>Lacinutrix</taxon>
    </lineage>
</organism>
<reference evidence="3" key="1">
    <citation type="journal article" date="2019" name="Int. J. Syst. Evol. Microbiol.">
        <title>The Global Catalogue of Microorganisms (GCM) 10K type strain sequencing project: providing services to taxonomists for standard genome sequencing and annotation.</title>
        <authorList>
            <consortium name="The Broad Institute Genomics Platform"/>
            <consortium name="The Broad Institute Genome Sequencing Center for Infectious Disease"/>
            <person name="Wu L."/>
            <person name="Ma J."/>
        </authorList>
    </citation>
    <scope>NUCLEOTIDE SEQUENCE [LARGE SCALE GENOMIC DNA]</scope>
    <source>
        <strain evidence="3">KCTC 32141</strain>
    </source>
</reference>
<dbReference type="Proteomes" id="UP001597533">
    <property type="component" value="Unassembled WGS sequence"/>
</dbReference>
<feature type="signal peptide" evidence="1">
    <location>
        <begin position="1"/>
        <end position="21"/>
    </location>
</feature>
<feature type="chain" id="PRO_5045104805" evidence="1">
    <location>
        <begin position="22"/>
        <end position="151"/>
    </location>
</feature>
<evidence type="ECO:0000313" key="2">
    <source>
        <dbReference type="EMBL" id="MFD2824670.1"/>
    </source>
</evidence>
<comment type="caution">
    <text evidence="2">The sequence shown here is derived from an EMBL/GenBank/DDBJ whole genome shotgun (WGS) entry which is preliminary data.</text>
</comment>
<protein>
    <submittedName>
        <fullName evidence="2">Uncharacterized protein</fullName>
    </submittedName>
</protein>
<evidence type="ECO:0000256" key="1">
    <source>
        <dbReference type="SAM" id="SignalP"/>
    </source>
</evidence>
<accession>A0ABW5WQY7</accession>
<keyword evidence="1" id="KW-0732">Signal</keyword>
<sequence length="151" mass="17212">MKIKFILFSLTFLLIAGVGQAQSKKNQPKSIINTDVSISKYHDLKELEDMQKGKLLSLYNERIEIIIKILPSIAFGIKPGVTMSNFGIPNTKDNREALEEHHEATTSYFENTISFQSRILPYSDKANLIAAILFYEQTLKSLHLYGLENKF</sequence>
<keyword evidence="3" id="KW-1185">Reference proteome</keyword>
<evidence type="ECO:0000313" key="3">
    <source>
        <dbReference type="Proteomes" id="UP001597533"/>
    </source>
</evidence>
<proteinExistence type="predicted"/>